<dbReference type="InterPro" id="IPR000477">
    <property type="entry name" value="RT_dom"/>
</dbReference>
<dbReference type="STRING" id="8154.ENSACLP00000021276"/>
<name>A0A3P8PW49_ASTCA</name>
<dbReference type="Proteomes" id="UP000265100">
    <property type="component" value="Chromosome 6"/>
</dbReference>
<dbReference type="PROSITE" id="PS50878">
    <property type="entry name" value="RT_POL"/>
    <property type="match status" value="1"/>
</dbReference>
<dbReference type="AlphaFoldDB" id="A0A3P8PW49"/>
<evidence type="ECO:0000256" key="1">
    <source>
        <dbReference type="SAM" id="SignalP"/>
    </source>
</evidence>
<reference evidence="3 4" key="1">
    <citation type="submission" date="2018-05" db="EMBL/GenBank/DDBJ databases">
        <authorList>
            <person name="Datahose"/>
        </authorList>
    </citation>
    <scope>NUCLEOTIDE SEQUENCE</scope>
</reference>
<dbReference type="OMA" id="GWCENNH"/>
<dbReference type="GeneTree" id="ENSGT01010000222343"/>
<keyword evidence="4" id="KW-1185">Reference proteome</keyword>
<keyword evidence="1" id="KW-0732">Signal</keyword>
<dbReference type="Pfam" id="PF00078">
    <property type="entry name" value="RVT_1"/>
    <property type="match status" value="1"/>
</dbReference>
<evidence type="ECO:0000313" key="3">
    <source>
        <dbReference type="Ensembl" id="ENSACLP00000021276.2"/>
    </source>
</evidence>
<reference evidence="3" key="4">
    <citation type="submission" date="2025-09" db="UniProtKB">
        <authorList>
            <consortium name="Ensembl"/>
        </authorList>
    </citation>
    <scope>IDENTIFICATION</scope>
</reference>
<reference evidence="4" key="2">
    <citation type="submission" date="2023-03" db="EMBL/GenBank/DDBJ databases">
        <authorList>
            <consortium name="Wellcome Sanger Institute Data Sharing"/>
        </authorList>
    </citation>
    <scope>NUCLEOTIDE SEQUENCE [LARGE SCALE GENOMIC DNA]</scope>
</reference>
<accession>A0A3P8PW49</accession>
<dbReference type="Ensembl" id="ENSACLT00000021766.2">
    <property type="protein sequence ID" value="ENSACLP00000021276.2"/>
    <property type="gene ID" value="ENSACLG00000014463.2"/>
</dbReference>
<feature type="chain" id="PRO_5045664112" description="Reverse transcriptase domain-containing protein" evidence="1">
    <location>
        <begin position="19"/>
        <end position="153"/>
    </location>
</feature>
<evidence type="ECO:0000313" key="4">
    <source>
        <dbReference type="Proteomes" id="UP000265100"/>
    </source>
</evidence>
<evidence type="ECO:0000259" key="2">
    <source>
        <dbReference type="PROSITE" id="PS50878"/>
    </source>
</evidence>
<dbReference type="PANTHER" id="PTHR33332">
    <property type="entry name" value="REVERSE TRANSCRIPTASE DOMAIN-CONTAINING PROTEIN"/>
    <property type="match status" value="1"/>
</dbReference>
<feature type="domain" description="Reverse transcriptase" evidence="2">
    <location>
        <begin position="1"/>
        <end position="153"/>
    </location>
</feature>
<protein>
    <recommendedName>
        <fullName evidence="2">Reverse transcriptase domain-containing protein</fullName>
    </recommendedName>
</protein>
<sequence length="153" mass="17285">MMTGVFPEFLVLLDLSAAFDTVDHCILLDRLEHFIGVTGNVLSWLRSYLSGRSQTVNFKNDLSETCAVGHGVPQGSVLGPLLCIRFLLVFFYNCVYLQIRGWLSDHFLLLNTDKTEDKVKSLGVWFDMVLSFSCKKDNKDSLLSLRNISGWNS</sequence>
<proteinExistence type="predicted"/>
<reference evidence="3" key="3">
    <citation type="submission" date="2025-08" db="UniProtKB">
        <authorList>
            <consortium name="Ensembl"/>
        </authorList>
    </citation>
    <scope>IDENTIFICATION</scope>
</reference>
<organism evidence="3 4">
    <name type="scientific">Astatotilapia calliptera</name>
    <name type="common">Eastern happy</name>
    <name type="synonym">Chromis callipterus</name>
    <dbReference type="NCBI Taxonomy" id="8154"/>
    <lineage>
        <taxon>Eukaryota</taxon>
        <taxon>Metazoa</taxon>
        <taxon>Chordata</taxon>
        <taxon>Craniata</taxon>
        <taxon>Vertebrata</taxon>
        <taxon>Euteleostomi</taxon>
        <taxon>Actinopterygii</taxon>
        <taxon>Neopterygii</taxon>
        <taxon>Teleostei</taxon>
        <taxon>Neoteleostei</taxon>
        <taxon>Acanthomorphata</taxon>
        <taxon>Ovalentaria</taxon>
        <taxon>Cichlomorphae</taxon>
        <taxon>Cichliformes</taxon>
        <taxon>Cichlidae</taxon>
        <taxon>African cichlids</taxon>
        <taxon>Pseudocrenilabrinae</taxon>
        <taxon>Haplochromini</taxon>
        <taxon>Astatotilapia</taxon>
    </lineage>
</organism>
<feature type="signal peptide" evidence="1">
    <location>
        <begin position="1"/>
        <end position="18"/>
    </location>
</feature>